<dbReference type="Pfam" id="PF00255">
    <property type="entry name" value="GSHPx"/>
    <property type="match status" value="1"/>
</dbReference>
<evidence type="ECO:0000256" key="4">
    <source>
        <dbReference type="PIRSR" id="PIRSR000303-1"/>
    </source>
</evidence>
<dbReference type="OrthoDB" id="9785502at2"/>
<dbReference type="InterPro" id="IPR000889">
    <property type="entry name" value="Glutathione_peroxidase"/>
</dbReference>
<dbReference type="PANTHER" id="PTHR11592">
    <property type="entry name" value="GLUTATHIONE PEROXIDASE"/>
    <property type="match status" value="1"/>
</dbReference>
<organism evidence="6 7">
    <name type="scientific">Gallaecimonas pentaromativorans</name>
    <dbReference type="NCBI Taxonomy" id="584787"/>
    <lineage>
        <taxon>Bacteria</taxon>
        <taxon>Pseudomonadati</taxon>
        <taxon>Pseudomonadota</taxon>
        <taxon>Gammaproteobacteria</taxon>
        <taxon>Enterobacterales</taxon>
        <taxon>Gallaecimonadaceae</taxon>
        <taxon>Gallaecimonas</taxon>
    </lineage>
</organism>
<dbReference type="Gene3D" id="3.40.30.10">
    <property type="entry name" value="Glutaredoxin"/>
    <property type="match status" value="1"/>
</dbReference>
<dbReference type="PRINTS" id="PR01011">
    <property type="entry name" value="GLUTPROXDASE"/>
</dbReference>
<dbReference type="PANTHER" id="PTHR11592:SF78">
    <property type="entry name" value="GLUTATHIONE PEROXIDASE"/>
    <property type="match status" value="1"/>
</dbReference>
<reference evidence="6 7" key="1">
    <citation type="submission" date="2018-11" db="EMBL/GenBank/DDBJ databases">
        <title>Genomic Encyclopedia of Type Strains, Phase IV (KMG-IV): sequencing the most valuable type-strain genomes for metagenomic binning, comparative biology and taxonomic classification.</title>
        <authorList>
            <person name="Goeker M."/>
        </authorList>
    </citation>
    <scope>NUCLEOTIDE SEQUENCE [LARGE SCALE GENOMIC DNA]</scope>
    <source>
        <strain evidence="6 7">DSM 21945</strain>
    </source>
</reference>
<evidence type="ECO:0000256" key="2">
    <source>
        <dbReference type="ARBA" id="ARBA00022559"/>
    </source>
</evidence>
<dbReference type="PIRSF" id="PIRSF000303">
    <property type="entry name" value="Glutathion_perox"/>
    <property type="match status" value="1"/>
</dbReference>
<accession>A0A3N1NWK8</accession>
<dbReference type="GO" id="GO:0034599">
    <property type="term" value="P:cellular response to oxidative stress"/>
    <property type="evidence" value="ECO:0007669"/>
    <property type="project" value="TreeGrafter"/>
</dbReference>
<dbReference type="GO" id="GO:0004601">
    <property type="term" value="F:peroxidase activity"/>
    <property type="evidence" value="ECO:0007669"/>
    <property type="project" value="UniProtKB-KW"/>
</dbReference>
<dbReference type="RefSeq" id="WP_050659620.1">
    <property type="nucleotide sequence ID" value="NZ_JBLXAC010000010.1"/>
</dbReference>
<dbReference type="STRING" id="584787.GCA_001247655_00710"/>
<proteinExistence type="inferred from homology"/>
<gene>
    <name evidence="6" type="ORF">EDC28_10795</name>
</gene>
<dbReference type="InterPro" id="IPR036249">
    <property type="entry name" value="Thioredoxin-like_sf"/>
</dbReference>
<sequence>MTALNAIPFTLIDGKAATLKDFAGKVLLVVNVASKCGLTPQYQGLQKLYASYRDKGFEIIGFPANNFLGQEPGSEQEIAQFCTGQYGVTFPMAAKVSVQGDDIHPLFAAMIAEQPQATGNVDSQLKTRLTEMGLLHHDARQIMWNFEKFLIDGHGQVVGRFRPDITPDDPRVLSMLDSLLGL</sequence>
<keyword evidence="3 5" id="KW-0560">Oxidoreductase</keyword>
<dbReference type="Proteomes" id="UP000268033">
    <property type="component" value="Unassembled WGS sequence"/>
</dbReference>
<dbReference type="CDD" id="cd00340">
    <property type="entry name" value="GSH_Peroxidase"/>
    <property type="match status" value="1"/>
</dbReference>
<dbReference type="PROSITE" id="PS00460">
    <property type="entry name" value="GLUTATHIONE_PEROXID_1"/>
    <property type="match status" value="1"/>
</dbReference>
<dbReference type="InterPro" id="IPR029759">
    <property type="entry name" value="GPX_AS"/>
</dbReference>
<evidence type="ECO:0000313" key="7">
    <source>
        <dbReference type="Proteomes" id="UP000268033"/>
    </source>
</evidence>
<comment type="caution">
    <text evidence="6">The sequence shown here is derived from an EMBL/GenBank/DDBJ whole genome shotgun (WGS) entry which is preliminary data.</text>
</comment>
<comment type="similarity">
    <text evidence="1 5">Belongs to the glutathione peroxidase family.</text>
</comment>
<protein>
    <recommendedName>
        <fullName evidence="5">Glutathione peroxidase</fullName>
    </recommendedName>
</protein>
<dbReference type="AlphaFoldDB" id="A0A3N1NWK8"/>
<keyword evidence="2 5" id="KW-0575">Peroxidase</keyword>
<dbReference type="SUPFAM" id="SSF52833">
    <property type="entry name" value="Thioredoxin-like"/>
    <property type="match status" value="1"/>
</dbReference>
<dbReference type="EMBL" id="RJUL01000007">
    <property type="protein sequence ID" value="ROQ24214.1"/>
    <property type="molecule type" value="Genomic_DNA"/>
</dbReference>
<dbReference type="PROSITE" id="PS51355">
    <property type="entry name" value="GLUTATHIONE_PEROXID_3"/>
    <property type="match status" value="1"/>
</dbReference>
<evidence type="ECO:0000313" key="6">
    <source>
        <dbReference type="EMBL" id="ROQ24214.1"/>
    </source>
</evidence>
<feature type="active site" evidence="4">
    <location>
        <position position="36"/>
    </location>
</feature>
<name>A0A3N1NWK8_9GAMM</name>
<evidence type="ECO:0000256" key="3">
    <source>
        <dbReference type="ARBA" id="ARBA00023002"/>
    </source>
</evidence>
<keyword evidence="7" id="KW-1185">Reference proteome</keyword>
<evidence type="ECO:0000256" key="5">
    <source>
        <dbReference type="RuleBase" id="RU000499"/>
    </source>
</evidence>
<evidence type="ECO:0000256" key="1">
    <source>
        <dbReference type="ARBA" id="ARBA00006926"/>
    </source>
</evidence>
<dbReference type="FunFam" id="3.40.30.10:FF:000010">
    <property type="entry name" value="Glutathione peroxidase"/>
    <property type="match status" value="1"/>
</dbReference>